<feature type="transmembrane region" description="Helical" evidence="1">
    <location>
        <begin position="20"/>
        <end position="40"/>
    </location>
</feature>
<dbReference type="GeneID" id="19337298"/>
<sequence length="165" mass="18644">MPVLDKVVDRDGSGGLIGGIIRLILRFFQFVLAITVAGLYGTDLHHGSQAGVAADGKWVFAEVVAGMAAVTVLVYGALKFIPGEFTFWWDWILFILWTALFGLFGKIYIPANPTPEQHGQQRMKNAVWVDLVNMLLWFITAVWMTIVFFFRRRNNRTLHTARSKV</sequence>
<evidence type="ECO:0000313" key="2">
    <source>
        <dbReference type="EMBL" id="EME85243.1"/>
    </source>
</evidence>
<dbReference type="PANTHER" id="PTHR42083:SF1">
    <property type="entry name" value="MARVEL DOMAIN-CONTAINING PROTEIN"/>
    <property type="match status" value="1"/>
</dbReference>
<feature type="transmembrane region" description="Helical" evidence="1">
    <location>
        <begin position="88"/>
        <end position="111"/>
    </location>
</feature>
<dbReference type="Proteomes" id="UP000016932">
    <property type="component" value="Unassembled WGS sequence"/>
</dbReference>
<name>M3B7F3_PSEFD</name>
<keyword evidence="1" id="KW-1133">Transmembrane helix</keyword>
<dbReference type="VEuPathDB" id="FungiDB:MYCFIDRAFT_211073"/>
<proteinExistence type="predicted"/>
<accession>M3B7F3</accession>
<dbReference type="eggNOG" id="ENOG502SARD">
    <property type="taxonomic scope" value="Eukaryota"/>
</dbReference>
<dbReference type="RefSeq" id="XP_007925683.1">
    <property type="nucleotide sequence ID" value="XM_007927492.1"/>
</dbReference>
<feature type="transmembrane region" description="Helical" evidence="1">
    <location>
        <begin position="131"/>
        <end position="150"/>
    </location>
</feature>
<dbReference type="OrthoDB" id="5363290at2759"/>
<keyword evidence="1" id="KW-0812">Transmembrane</keyword>
<reference evidence="2 3" key="1">
    <citation type="journal article" date="2012" name="PLoS Pathog.">
        <title>Diverse lifestyles and strategies of plant pathogenesis encoded in the genomes of eighteen Dothideomycetes fungi.</title>
        <authorList>
            <person name="Ohm R.A."/>
            <person name="Feau N."/>
            <person name="Henrissat B."/>
            <person name="Schoch C.L."/>
            <person name="Horwitz B.A."/>
            <person name="Barry K.W."/>
            <person name="Condon B.J."/>
            <person name="Copeland A.C."/>
            <person name="Dhillon B."/>
            <person name="Glaser F."/>
            <person name="Hesse C.N."/>
            <person name="Kosti I."/>
            <person name="LaButti K."/>
            <person name="Lindquist E.A."/>
            <person name="Lucas S."/>
            <person name="Salamov A.A."/>
            <person name="Bradshaw R.E."/>
            <person name="Ciuffetti L."/>
            <person name="Hamelin R.C."/>
            <person name="Kema G.H.J."/>
            <person name="Lawrence C."/>
            <person name="Scott J.A."/>
            <person name="Spatafora J.W."/>
            <person name="Turgeon B.G."/>
            <person name="de Wit P.J.G.M."/>
            <person name="Zhong S."/>
            <person name="Goodwin S.B."/>
            <person name="Grigoriev I.V."/>
        </authorList>
    </citation>
    <scope>NUCLEOTIDE SEQUENCE [LARGE SCALE GENOMIC DNA]</scope>
    <source>
        <strain evidence="2 3">CIRAD86</strain>
    </source>
</reference>
<feature type="transmembrane region" description="Helical" evidence="1">
    <location>
        <begin position="60"/>
        <end position="81"/>
    </location>
</feature>
<dbReference type="PANTHER" id="PTHR42083">
    <property type="entry name" value="MARVEL DOMAIN-CONTAINING PROTEIN"/>
    <property type="match status" value="1"/>
</dbReference>
<protein>
    <recommendedName>
        <fullName evidence="4">MARVEL domain-containing protein</fullName>
    </recommendedName>
</protein>
<dbReference type="KEGG" id="pfj:MYCFIDRAFT_211073"/>
<keyword evidence="1" id="KW-0472">Membrane</keyword>
<gene>
    <name evidence="2" type="ORF">MYCFIDRAFT_211073</name>
</gene>
<keyword evidence="3" id="KW-1185">Reference proteome</keyword>
<dbReference type="EMBL" id="KB446557">
    <property type="protein sequence ID" value="EME85243.1"/>
    <property type="molecule type" value="Genomic_DNA"/>
</dbReference>
<dbReference type="AlphaFoldDB" id="M3B7F3"/>
<evidence type="ECO:0000256" key="1">
    <source>
        <dbReference type="SAM" id="Phobius"/>
    </source>
</evidence>
<organism evidence="2 3">
    <name type="scientific">Pseudocercospora fijiensis (strain CIRAD86)</name>
    <name type="common">Black leaf streak disease fungus</name>
    <name type="synonym">Mycosphaerella fijiensis</name>
    <dbReference type="NCBI Taxonomy" id="383855"/>
    <lineage>
        <taxon>Eukaryota</taxon>
        <taxon>Fungi</taxon>
        <taxon>Dikarya</taxon>
        <taxon>Ascomycota</taxon>
        <taxon>Pezizomycotina</taxon>
        <taxon>Dothideomycetes</taxon>
        <taxon>Dothideomycetidae</taxon>
        <taxon>Mycosphaerellales</taxon>
        <taxon>Mycosphaerellaceae</taxon>
        <taxon>Pseudocercospora</taxon>
    </lineage>
</organism>
<dbReference type="HOGENOM" id="CLU_096567_3_0_1"/>
<evidence type="ECO:0000313" key="3">
    <source>
        <dbReference type="Proteomes" id="UP000016932"/>
    </source>
</evidence>
<evidence type="ECO:0008006" key="4">
    <source>
        <dbReference type="Google" id="ProtNLM"/>
    </source>
</evidence>